<comment type="caution">
    <text evidence="9">The sequence shown here is derived from an EMBL/GenBank/DDBJ whole genome shotgun (WGS) entry which is preliminary data.</text>
</comment>
<dbReference type="InterPro" id="IPR040582">
    <property type="entry name" value="OB_MalK-like"/>
</dbReference>
<dbReference type="InterPro" id="IPR008995">
    <property type="entry name" value="Mo/tungstate-bd_C_term_dom"/>
</dbReference>
<dbReference type="InterPro" id="IPR012340">
    <property type="entry name" value="NA-bd_OB-fold"/>
</dbReference>
<proteinExistence type="inferred from homology"/>
<keyword evidence="10" id="KW-1185">Reference proteome</keyword>
<keyword evidence="2" id="KW-0813">Transport</keyword>
<gene>
    <name evidence="9" type="ORF">JJJ17_06680</name>
</gene>
<sequence>MADVILENIEKTYGGHTVLPNLNLTIEDGEFVVLVGPSGCGKSTTLQLVAGLDTVTSGRILIGGRDVTYAPPKDRDISMVFQSYALFPHMTVEQNIAFGPKLRGEPKGKIAQTVREIAAMLQIDGYLDRLPKALSGGQRQRVALARSLVRHPGVFLMDEPLSNLDAKLRIEARSLLARMHRDLGITTIYVTHDQSEAMTMGARIVVMKDGRIEQADPPLTVYNHPKTRFVAGFIGSPAMNFFDLVATPDGLGDDHGRVRLDRMGTARGKVTVGLRPEHIRLLDKLPGAESRNVVSMTVDVVQRLGNETLLDVVSGPFRAIVRADALAQAEPGQVRQFEFDMNAAHLFSTDDGQRIEAA</sequence>
<keyword evidence="6" id="KW-1278">Translocase</keyword>
<dbReference type="InterPro" id="IPR047641">
    <property type="entry name" value="ABC_transpr_MalK/UgpC-like"/>
</dbReference>
<evidence type="ECO:0000256" key="2">
    <source>
        <dbReference type="ARBA" id="ARBA00022448"/>
    </source>
</evidence>
<dbReference type="FunFam" id="3.40.50.300:FF:000042">
    <property type="entry name" value="Maltose/maltodextrin ABC transporter, ATP-binding protein"/>
    <property type="match status" value="1"/>
</dbReference>
<evidence type="ECO:0000256" key="1">
    <source>
        <dbReference type="ARBA" id="ARBA00005417"/>
    </source>
</evidence>
<feature type="domain" description="ABC transporter" evidence="8">
    <location>
        <begin position="4"/>
        <end position="234"/>
    </location>
</feature>
<evidence type="ECO:0000313" key="10">
    <source>
        <dbReference type="Proteomes" id="UP000640485"/>
    </source>
</evidence>
<evidence type="ECO:0000313" key="9">
    <source>
        <dbReference type="EMBL" id="MBK4215605.1"/>
    </source>
</evidence>
<dbReference type="InterPro" id="IPR027417">
    <property type="entry name" value="P-loop_NTPase"/>
</dbReference>
<dbReference type="GO" id="GO:0055052">
    <property type="term" value="C:ATP-binding cassette (ABC) transporter complex, substrate-binding subunit-containing"/>
    <property type="evidence" value="ECO:0007669"/>
    <property type="project" value="TreeGrafter"/>
</dbReference>
<evidence type="ECO:0000256" key="5">
    <source>
        <dbReference type="ARBA" id="ARBA00022840"/>
    </source>
</evidence>
<protein>
    <submittedName>
        <fullName evidence="9">ABC transporter ATP-binding protein</fullName>
    </submittedName>
</protein>
<dbReference type="RefSeq" id="WP_200684669.1">
    <property type="nucleotide sequence ID" value="NZ_JAEPRQ010000001.1"/>
</dbReference>
<reference evidence="9" key="1">
    <citation type="submission" date="2021-01" db="EMBL/GenBank/DDBJ databases">
        <title>Paracoccus amoyensis sp. nov., isolated from the surface seawater along the coast of Xiamen Island, China.</title>
        <authorList>
            <person name="Lyu L."/>
        </authorList>
    </citation>
    <scope>NUCLEOTIDE SEQUENCE</scope>
    <source>
        <strain evidence="9">MJ17</strain>
    </source>
</reference>
<dbReference type="CDD" id="cd03301">
    <property type="entry name" value="ABC_MalK_N"/>
    <property type="match status" value="1"/>
</dbReference>
<comment type="similarity">
    <text evidence="1">Belongs to the ABC transporter superfamily.</text>
</comment>
<dbReference type="GO" id="GO:0005524">
    <property type="term" value="F:ATP binding"/>
    <property type="evidence" value="ECO:0007669"/>
    <property type="project" value="UniProtKB-KW"/>
</dbReference>
<evidence type="ECO:0000256" key="7">
    <source>
        <dbReference type="ARBA" id="ARBA00023136"/>
    </source>
</evidence>
<name>A0A934SDY6_9RHOB</name>
<dbReference type="SUPFAM" id="SSF52540">
    <property type="entry name" value="P-loop containing nucleoside triphosphate hydrolases"/>
    <property type="match status" value="1"/>
</dbReference>
<dbReference type="GO" id="GO:0016887">
    <property type="term" value="F:ATP hydrolysis activity"/>
    <property type="evidence" value="ECO:0007669"/>
    <property type="project" value="InterPro"/>
</dbReference>
<dbReference type="PROSITE" id="PS00211">
    <property type="entry name" value="ABC_TRANSPORTER_1"/>
    <property type="match status" value="1"/>
</dbReference>
<dbReference type="Pfam" id="PF17912">
    <property type="entry name" value="OB_MalK"/>
    <property type="match status" value="1"/>
</dbReference>
<keyword evidence="3" id="KW-1003">Cell membrane</keyword>
<dbReference type="SUPFAM" id="SSF50331">
    <property type="entry name" value="MOP-like"/>
    <property type="match status" value="1"/>
</dbReference>
<dbReference type="PANTHER" id="PTHR43875">
    <property type="entry name" value="MALTODEXTRIN IMPORT ATP-BINDING PROTEIN MSMX"/>
    <property type="match status" value="1"/>
</dbReference>
<keyword evidence="7" id="KW-0472">Membrane</keyword>
<organism evidence="9 10">
    <name type="scientific">Paracoccus caeni</name>
    <dbReference type="NCBI Taxonomy" id="657651"/>
    <lineage>
        <taxon>Bacteria</taxon>
        <taxon>Pseudomonadati</taxon>
        <taxon>Pseudomonadota</taxon>
        <taxon>Alphaproteobacteria</taxon>
        <taxon>Rhodobacterales</taxon>
        <taxon>Paracoccaceae</taxon>
        <taxon>Paracoccus</taxon>
    </lineage>
</organism>
<dbReference type="SMART" id="SM00382">
    <property type="entry name" value="AAA"/>
    <property type="match status" value="1"/>
</dbReference>
<keyword evidence="4" id="KW-0547">Nucleotide-binding</keyword>
<dbReference type="InterPro" id="IPR017871">
    <property type="entry name" value="ABC_transporter-like_CS"/>
</dbReference>
<evidence type="ECO:0000256" key="3">
    <source>
        <dbReference type="ARBA" id="ARBA00022475"/>
    </source>
</evidence>
<evidence type="ECO:0000256" key="6">
    <source>
        <dbReference type="ARBA" id="ARBA00022967"/>
    </source>
</evidence>
<dbReference type="GO" id="GO:0140359">
    <property type="term" value="F:ABC-type transporter activity"/>
    <property type="evidence" value="ECO:0007669"/>
    <property type="project" value="InterPro"/>
</dbReference>
<dbReference type="AlphaFoldDB" id="A0A934SDY6"/>
<dbReference type="GO" id="GO:0008643">
    <property type="term" value="P:carbohydrate transport"/>
    <property type="evidence" value="ECO:0007669"/>
    <property type="project" value="InterPro"/>
</dbReference>
<dbReference type="Gene3D" id="2.40.50.100">
    <property type="match status" value="1"/>
</dbReference>
<dbReference type="PROSITE" id="PS50893">
    <property type="entry name" value="ABC_TRANSPORTER_2"/>
    <property type="match status" value="1"/>
</dbReference>
<dbReference type="Gene3D" id="2.40.50.140">
    <property type="entry name" value="Nucleic acid-binding proteins"/>
    <property type="match status" value="1"/>
</dbReference>
<dbReference type="InterPro" id="IPR003593">
    <property type="entry name" value="AAA+_ATPase"/>
</dbReference>
<dbReference type="InterPro" id="IPR003439">
    <property type="entry name" value="ABC_transporter-like_ATP-bd"/>
</dbReference>
<dbReference type="Proteomes" id="UP000640485">
    <property type="component" value="Unassembled WGS sequence"/>
</dbReference>
<evidence type="ECO:0000256" key="4">
    <source>
        <dbReference type="ARBA" id="ARBA00022741"/>
    </source>
</evidence>
<accession>A0A934SDY6</accession>
<dbReference type="PANTHER" id="PTHR43875:SF15">
    <property type="entry name" value="TREHALOSE IMPORT ATP-BINDING PROTEIN SUGC"/>
    <property type="match status" value="1"/>
</dbReference>
<keyword evidence="5 9" id="KW-0067">ATP-binding</keyword>
<dbReference type="Gene3D" id="3.40.50.300">
    <property type="entry name" value="P-loop containing nucleotide triphosphate hydrolases"/>
    <property type="match status" value="1"/>
</dbReference>
<dbReference type="InterPro" id="IPR015855">
    <property type="entry name" value="ABC_transpr_MalK-like"/>
</dbReference>
<dbReference type="Pfam" id="PF00005">
    <property type="entry name" value="ABC_tran"/>
    <property type="match status" value="1"/>
</dbReference>
<evidence type="ECO:0000259" key="8">
    <source>
        <dbReference type="PROSITE" id="PS50893"/>
    </source>
</evidence>
<dbReference type="EMBL" id="JAEPRQ010000001">
    <property type="protein sequence ID" value="MBK4215605.1"/>
    <property type="molecule type" value="Genomic_DNA"/>
</dbReference>